<dbReference type="Gene3D" id="1.20.120.620">
    <property type="entry name" value="Backbone structure of the membrane domain of e. Coli histidine kinase receptor kdpd"/>
    <property type="match status" value="1"/>
</dbReference>
<evidence type="ECO:0000256" key="7">
    <source>
        <dbReference type="ARBA" id="ARBA00022741"/>
    </source>
</evidence>
<dbReference type="GO" id="GO:0000155">
    <property type="term" value="F:phosphorelay sensor kinase activity"/>
    <property type="evidence" value="ECO:0007669"/>
    <property type="project" value="InterPro"/>
</dbReference>
<dbReference type="GO" id="GO:0005886">
    <property type="term" value="C:plasma membrane"/>
    <property type="evidence" value="ECO:0007669"/>
    <property type="project" value="TreeGrafter"/>
</dbReference>
<evidence type="ECO:0000256" key="6">
    <source>
        <dbReference type="ARBA" id="ARBA00022692"/>
    </source>
</evidence>
<dbReference type="InterPro" id="IPR004358">
    <property type="entry name" value="Sig_transdc_His_kin-like_C"/>
</dbReference>
<dbReference type="SMART" id="SM00387">
    <property type="entry name" value="HATPase_c"/>
    <property type="match status" value="1"/>
</dbReference>
<dbReference type="SMART" id="SM00388">
    <property type="entry name" value="HisKA"/>
    <property type="match status" value="1"/>
</dbReference>
<evidence type="ECO:0000313" key="16">
    <source>
        <dbReference type="Proteomes" id="UP000440004"/>
    </source>
</evidence>
<dbReference type="CDD" id="cd00082">
    <property type="entry name" value="HisKA"/>
    <property type="match status" value="1"/>
</dbReference>
<comment type="subcellular location">
    <subcellularLocation>
        <location evidence="2">Membrane</location>
        <topology evidence="2">Multi-pass membrane protein</topology>
    </subcellularLocation>
</comment>
<keyword evidence="8" id="KW-0418">Kinase</keyword>
<evidence type="ECO:0000256" key="9">
    <source>
        <dbReference type="ARBA" id="ARBA00022840"/>
    </source>
</evidence>
<accession>A0A6A7KCD5</accession>
<dbReference type="Gene3D" id="3.30.450.40">
    <property type="match status" value="1"/>
</dbReference>
<organism evidence="15 16">
    <name type="scientific">Alkalibaculum sporogenes</name>
    <dbReference type="NCBI Taxonomy" id="2655001"/>
    <lineage>
        <taxon>Bacteria</taxon>
        <taxon>Bacillati</taxon>
        <taxon>Bacillota</taxon>
        <taxon>Clostridia</taxon>
        <taxon>Eubacteriales</taxon>
        <taxon>Eubacteriaceae</taxon>
        <taxon>Alkalibaculum</taxon>
    </lineage>
</organism>
<dbReference type="InterPro" id="IPR036097">
    <property type="entry name" value="HisK_dim/P_sf"/>
</dbReference>
<feature type="transmembrane region" description="Helical" evidence="13">
    <location>
        <begin position="38"/>
        <end position="61"/>
    </location>
</feature>
<dbReference type="InterPro" id="IPR003661">
    <property type="entry name" value="HisK_dim/P_dom"/>
</dbReference>
<dbReference type="InterPro" id="IPR003594">
    <property type="entry name" value="HATPase_dom"/>
</dbReference>
<name>A0A6A7KCD5_9FIRM</name>
<dbReference type="InterPro" id="IPR029016">
    <property type="entry name" value="GAF-like_dom_sf"/>
</dbReference>
<feature type="transmembrane region" description="Helical" evidence="13">
    <location>
        <begin position="73"/>
        <end position="92"/>
    </location>
</feature>
<evidence type="ECO:0000256" key="5">
    <source>
        <dbReference type="ARBA" id="ARBA00022679"/>
    </source>
</evidence>
<dbReference type="SUPFAM" id="SSF55874">
    <property type="entry name" value="ATPase domain of HSP90 chaperone/DNA topoisomerase II/histidine kinase"/>
    <property type="match status" value="1"/>
</dbReference>
<evidence type="ECO:0000256" key="13">
    <source>
        <dbReference type="SAM" id="Phobius"/>
    </source>
</evidence>
<dbReference type="Proteomes" id="UP000440004">
    <property type="component" value="Unassembled WGS sequence"/>
</dbReference>
<dbReference type="SUPFAM" id="SSF55781">
    <property type="entry name" value="GAF domain-like"/>
    <property type="match status" value="1"/>
</dbReference>
<dbReference type="PROSITE" id="PS50109">
    <property type="entry name" value="HIS_KIN"/>
    <property type="match status" value="1"/>
</dbReference>
<dbReference type="InterPro" id="IPR038318">
    <property type="entry name" value="KdpD_sf"/>
</dbReference>
<evidence type="ECO:0000313" key="15">
    <source>
        <dbReference type="EMBL" id="MPW26837.1"/>
    </source>
</evidence>
<dbReference type="InterPro" id="IPR036890">
    <property type="entry name" value="HATPase_C_sf"/>
</dbReference>
<evidence type="ECO:0000259" key="14">
    <source>
        <dbReference type="PROSITE" id="PS50109"/>
    </source>
</evidence>
<dbReference type="AlphaFoldDB" id="A0A6A7KCD5"/>
<dbReference type="Pfam" id="PF02518">
    <property type="entry name" value="HATPase_c"/>
    <property type="match status" value="1"/>
</dbReference>
<evidence type="ECO:0000256" key="4">
    <source>
        <dbReference type="ARBA" id="ARBA00022553"/>
    </source>
</evidence>
<dbReference type="EC" id="2.7.13.3" evidence="3"/>
<dbReference type="GO" id="GO:0005524">
    <property type="term" value="F:ATP binding"/>
    <property type="evidence" value="ECO:0007669"/>
    <property type="project" value="UniProtKB-KW"/>
</dbReference>
<proteinExistence type="predicted"/>
<keyword evidence="10 13" id="KW-1133">Transmembrane helix</keyword>
<keyword evidence="11" id="KW-0902">Two-component regulatory system</keyword>
<dbReference type="Pfam" id="PF13493">
    <property type="entry name" value="DUF4118"/>
    <property type="match status" value="1"/>
</dbReference>
<comment type="catalytic activity">
    <reaction evidence="1">
        <text>ATP + protein L-histidine = ADP + protein N-phospho-L-histidine.</text>
        <dbReference type="EC" id="2.7.13.3"/>
    </reaction>
</comment>
<evidence type="ECO:0000256" key="1">
    <source>
        <dbReference type="ARBA" id="ARBA00000085"/>
    </source>
</evidence>
<keyword evidence="4" id="KW-0597">Phosphoprotein</keyword>
<evidence type="ECO:0000256" key="8">
    <source>
        <dbReference type="ARBA" id="ARBA00022777"/>
    </source>
</evidence>
<evidence type="ECO:0000256" key="10">
    <source>
        <dbReference type="ARBA" id="ARBA00022989"/>
    </source>
</evidence>
<feature type="domain" description="Histidine kinase" evidence="14">
    <location>
        <begin position="269"/>
        <end position="487"/>
    </location>
</feature>
<dbReference type="EMBL" id="WHNX01000029">
    <property type="protein sequence ID" value="MPW26837.1"/>
    <property type="molecule type" value="Genomic_DNA"/>
</dbReference>
<dbReference type="SUPFAM" id="SSF47384">
    <property type="entry name" value="Homodimeric domain of signal transducing histidine kinase"/>
    <property type="match status" value="1"/>
</dbReference>
<evidence type="ECO:0000256" key="3">
    <source>
        <dbReference type="ARBA" id="ARBA00012438"/>
    </source>
</evidence>
<keyword evidence="12 13" id="KW-0472">Membrane</keyword>
<dbReference type="Gene3D" id="3.30.565.10">
    <property type="entry name" value="Histidine kinase-like ATPase, C-terminal domain"/>
    <property type="match status" value="1"/>
</dbReference>
<evidence type="ECO:0000256" key="2">
    <source>
        <dbReference type="ARBA" id="ARBA00004141"/>
    </source>
</evidence>
<sequence>MALLITASSIVGYAFRFTGFPETNIVIIYLLAVLMTSWLIDGFIFGILASVIATFAFNFFFTEPYYTFTVYDPSYFITFIIMTITALITSTLTSHVKQSALSAKEREAETKAVYNLTNHLTDAKDIHEIAGTSVKALSDCFDCNAAILCFDSNGLPELSFIQQITPEKQVRRKVDDIVTLKHRIDGLRTGYDTGTEFYDWPIYGRENILGIIRIPKERAQAMTESQIKLLHSMIESTALAMDRFMASEQRLKEREEATQERYRGNLLRSISHDLRTPLSGIMGTTEMLMDMTESHDPRYSLLENIHNDANWLHSLVENILNLTRLQEGKLILNKQMETVEEVIGSAVNRISQRAPKHEITVSVPDKLFFVPMDAKLIEQVLINLLDNSIKHTIADAEISVSVKKEENTNSAVFVVKDKGTGISTEELPYIFEIFYTSRMKSPDVKSGIGLGLAICDTIIKAHGGTIKAMNRSKCPGTEIIFTLPLEVGNNE</sequence>
<evidence type="ECO:0000256" key="12">
    <source>
        <dbReference type="ARBA" id="ARBA00023136"/>
    </source>
</evidence>
<dbReference type="PANTHER" id="PTHR45569">
    <property type="entry name" value="SENSOR PROTEIN KDPD"/>
    <property type="match status" value="1"/>
</dbReference>
<gene>
    <name evidence="15" type="ORF">GC105_13705</name>
</gene>
<dbReference type="InterPro" id="IPR025201">
    <property type="entry name" value="KdpD_TM"/>
</dbReference>
<dbReference type="PRINTS" id="PR00344">
    <property type="entry name" value="BCTRLSENSOR"/>
</dbReference>
<dbReference type="InterPro" id="IPR052023">
    <property type="entry name" value="Histidine_kinase_KdpD"/>
</dbReference>
<dbReference type="CDD" id="cd00075">
    <property type="entry name" value="HATPase"/>
    <property type="match status" value="1"/>
</dbReference>
<keyword evidence="16" id="KW-1185">Reference proteome</keyword>
<evidence type="ECO:0000256" key="11">
    <source>
        <dbReference type="ARBA" id="ARBA00023012"/>
    </source>
</evidence>
<dbReference type="InterPro" id="IPR005467">
    <property type="entry name" value="His_kinase_dom"/>
</dbReference>
<dbReference type="FunFam" id="3.30.565.10:FF:000006">
    <property type="entry name" value="Sensor histidine kinase WalK"/>
    <property type="match status" value="1"/>
</dbReference>
<comment type="caution">
    <text evidence="15">The sequence shown here is derived from an EMBL/GenBank/DDBJ whole genome shotgun (WGS) entry which is preliminary data.</text>
</comment>
<dbReference type="PANTHER" id="PTHR45569:SF1">
    <property type="entry name" value="SENSOR PROTEIN KDPD"/>
    <property type="match status" value="1"/>
</dbReference>
<keyword evidence="6 13" id="KW-0812">Transmembrane</keyword>
<dbReference type="Gene3D" id="1.10.287.130">
    <property type="match status" value="1"/>
</dbReference>
<keyword evidence="9" id="KW-0067">ATP-binding</keyword>
<reference evidence="15 16" key="1">
    <citation type="submission" date="2019-10" db="EMBL/GenBank/DDBJ databases">
        <title>Alkalibaculum tamaniensis sp.nov., a new alkaliphilic acetogen, isolated on methoxylated aromatics from a mud volcano.</title>
        <authorList>
            <person name="Khomyakova M.A."/>
            <person name="Merkel A.Y."/>
            <person name="Bonch-Osmolovskaya E.A."/>
            <person name="Slobodkin A.I."/>
        </authorList>
    </citation>
    <scope>NUCLEOTIDE SEQUENCE [LARGE SCALE GENOMIC DNA]</scope>
    <source>
        <strain evidence="15 16">M08DMB</strain>
    </source>
</reference>
<protein>
    <recommendedName>
        <fullName evidence="3">histidine kinase</fullName>
        <ecNumber evidence="3">2.7.13.3</ecNumber>
    </recommendedName>
</protein>
<keyword evidence="7" id="KW-0547">Nucleotide-binding</keyword>
<keyword evidence="5" id="KW-0808">Transferase</keyword>
<dbReference type="Pfam" id="PF00512">
    <property type="entry name" value="HisKA"/>
    <property type="match status" value="1"/>
</dbReference>